<evidence type="ECO:0000313" key="3">
    <source>
        <dbReference type="EMBL" id="TDO83368.1"/>
    </source>
</evidence>
<dbReference type="OrthoDB" id="9802525at2"/>
<organism evidence="3 4">
    <name type="scientific">Halanaerobium saccharolyticum</name>
    <dbReference type="NCBI Taxonomy" id="43595"/>
    <lineage>
        <taxon>Bacteria</taxon>
        <taxon>Bacillati</taxon>
        <taxon>Bacillota</taxon>
        <taxon>Clostridia</taxon>
        <taxon>Halanaerobiales</taxon>
        <taxon>Halanaerobiaceae</taxon>
        <taxon>Halanaerobium</taxon>
    </lineage>
</organism>
<dbReference type="Pfam" id="PF00534">
    <property type="entry name" value="Glycos_transf_1"/>
    <property type="match status" value="1"/>
</dbReference>
<comment type="caution">
    <text evidence="3">The sequence shown here is derived from an EMBL/GenBank/DDBJ whole genome shotgun (WGS) entry which is preliminary data.</text>
</comment>
<dbReference type="AlphaFoldDB" id="A0A4R6LHC6"/>
<dbReference type="PANTHER" id="PTHR45947">
    <property type="entry name" value="SULFOQUINOVOSYL TRANSFERASE SQD2"/>
    <property type="match status" value="1"/>
</dbReference>
<dbReference type="RefSeq" id="WP_133515858.1">
    <property type="nucleotide sequence ID" value="NZ_SNWX01000026.1"/>
</dbReference>
<feature type="domain" description="Glycosyl transferase family 1" evidence="1">
    <location>
        <begin position="191"/>
        <end position="351"/>
    </location>
</feature>
<dbReference type="InterPro" id="IPR050194">
    <property type="entry name" value="Glycosyltransferase_grp1"/>
</dbReference>
<sequence>MKIAIFTDTFAPQINGVTKNLNRLLNYFSVQGIEYLLFAPESESRTESIFEKNVVRLKSMNFFLYPELKFTLPNYLKIRSKLIKFNPDLFHLITPFNIGLTGLYAARQSDSPIVASYHTNFNQYLDYYNINFLEKAAWKYLRWFHDQALRNYCPSEETRKELAEKNFINLDIWGRGIDSNLFSPEHRDSKLIKKHGLEDKISILYVGRIAREKNLSLLMDSFKSLNQKYSRKIKLIITGDGPELKSLKKEAPDNVIFTGFKKGRDLSQIYASADIFAFPSVTETYGNVIIEAMASGLPVVAITAGGVKENLLNRYNGLAVKENDSAEFSSQLEQLIINDHLRDALAHNARRYALEQSWDHVFESLDKSYQQVIDDYTRVYGRAVSKNII</sequence>
<dbReference type="EMBL" id="SNWX01000026">
    <property type="protein sequence ID" value="TDO83368.1"/>
    <property type="molecule type" value="Genomic_DNA"/>
</dbReference>
<dbReference type="Pfam" id="PF13439">
    <property type="entry name" value="Glyco_transf_4"/>
    <property type="match status" value="1"/>
</dbReference>
<dbReference type="SUPFAM" id="SSF53756">
    <property type="entry name" value="UDP-Glycosyltransferase/glycogen phosphorylase"/>
    <property type="match status" value="1"/>
</dbReference>
<dbReference type="PANTHER" id="PTHR45947:SF3">
    <property type="entry name" value="SULFOQUINOVOSYL TRANSFERASE SQD2"/>
    <property type="match status" value="1"/>
</dbReference>
<dbReference type="GO" id="GO:0016758">
    <property type="term" value="F:hexosyltransferase activity"/>
    <property type="evidence" value="ECO:0007669"/>
    <property type="project" value="TreeGrafter"/>
</dbReference>
<name>A0A4R6LHC6_9FIRM</name>
<feature type="domain" description="Glycosyltransferase subfamily 4-like N-terminal" evidence="2">
    <location>
        <begin position="14"/>
        <end position="179"/>
    </location>
</feature>
<reference evidence="3 4" key="1">
    <citation type="submission" date="2019-03" db="EMBL/GenBank/DDBJ databases">
        <title>Subsurface microbial communities from deep shales in Ohio and West Virginia, USA.</title>
        <authorList>
            <person name="Wrighton K."/>
        </authorList>
    </citation>
    <scope>NUCLEOTIDE SEQUENCE [LARGE SCALE GENOMIC DNA]</scope>
    <source>
        <strain evidence="3 4">MA284_T2</strain>
    </source>
</reference>
<evidence type="ECO:0000259" key="2">
    <source>
        <dbReference type="Pfam" id="PF13439"/>
    </source>
</evidence>
<proteinExistence type="predicted"/>
<dbReference type="CDD" id="cd03814">
    <property type="entry name" value="GT4-like"/>
    <property type="match status" value="1"/>
</dbReference>
<dbReference type="InterPro" id="IPR001296">
    <property type="entry name" value="Glyco_trans_1"/>
</dbReference>
<gene>
    <name evidence="3" type="ORF">DFR79_12626</name>
</gene>
<protein>
    <submittedName>
        <fullName evidence="3">Glycosyltransferase involved in cell wall biosynthesis</fullName>
    </submittedName>
</protein>
<keyword evidence="3" id="KW-0808">Transferase</keyword>
<dbReference type="Gene3D" id="3.40.50.2000">
    <property type="entry name" value="Glycogen Phosphorylase B"/>
    <property type="match status" value="2"/>
</dbReference>
<evidence type="ECO:0000313" key="4">
    <source>
        <dbReference type="Proteomes" id="UP000295064"/>
    </source>
</evidence>
<evidence type="ECO:0000259" key="1">
    <source>
        <dbReference type="Pfam" id="PF00534"/>
    </source>
</evidence>
<accession>A0A4R6LHC6</accession>
<dbReference type="InterPro" id="IPR028098">
    <property type="entry name" value="Glyco_trans_4-like_N"/>
</dbReference>
<dbReference type="Proteomes" id="UP000295064">
    <property type="component" value="Unassembled WGS sequence"/>
</dbReference>